<comment type="caution">
    <text evidence="2">The sequence shown here is derived from an EMBL/GenBank/DDBJ whole genome shotgun (WGS) entry which is preliminary data.</text>
</comment>
<evidence type="ECO:0000313" key="3">
    <source>
        <dbReference type="Proteomes" id="UP001495910"/>
    </source>
</evidence>
<keyword evidence="1" id="KW-0732">Signal</keyword>
<dbReference type="Proteomes" id="UP001495910">
    <property type="component" value="Unassembled WGS sequence"/>
</dbReference>
<evidence type="ECO:0000313" key="2">
    <source>
        <dbReference type="EMBL" id="MEM4985829.1"/>
    </source>
</evidence>
<reference evidence="2 3" key="1">
    <citation type="submission" date="2024-02" db="EMBL/GenBank/DDBJ databases">
        <title>Draft genome sequence of Collimonas sp. strain H4R21, an effective mineral-weathering bacterial strain isolated from the beech rhizosphere.</title>
        <authorList>
            <person name="Morin E."/>
            <person name="Uroz S."/>
            <person name="Leveau J.H.J."/>
            <person name="Kumar R."/>
            <person name="Rey M.W."/>
            <person name="Pham J."/>
        </authorList>
    </citation>
    <scope>NUCLEOTIDE SEQUENCE [LARGE SCALE GENOMIC DNA]</scope>
    <source>
        <strain evidence="2 3">H4R21</strain>
    </source>
</reference>
<dbReference type="RefSeq" id="WP_092399084.1">
    <property type="nucleotide sequence ID" value="NZ_JBANDC010000001.1"/>
</dbReference>
<name>A0ABU9PPA6_9BURK</name>
<dbReference type="EMBL" id="JBANDC010000001">
    <property type="protein sequence ID" value="MEM4985829.1"/>
    <property type="molecule type" value="Genomic_DNA"/>
</dbReference>
<feature type="chain" id="PRO_5046277043" evidence="1">
    <location>
        <begin position="37"/>
        <end position="137"/>
    </location>
</feature>
<evidence type="ECO:0000256" key="1">
    <source>
        <dbReference type="SAM" id="SignalP"/>
    </source>
</evidence>
<sequence>MPAKRNFSLSTFIDCKAIRQLALALFISGASLAAVAAGNPQDANARYQAERAACLNGQSNQARETCLREAGAALQESKRGHLSDNPEADQKNALLRCNALPADDRDACQRRIAGEGTATGSVLDGGVLRELTVPDRK</sequence>
<accession>A0ABU9PPA6</accession>
<proteinExistence type="predicted"/>
<organism evidence="2 3">
    <name type="scientific">Collimonas rhizosphaerae</name>
    <dbReference type="NCBI Taxonomy" id="3126357"/>
    <lineage>
        <taxon>Bacteria</taxon>
        <taxon>Pseudomonadati</taxon>
        <taxon>Pseudomonadota</taxon>
        <taxon>Betaproteobacteria</taxon>
        <taxon>Burkholderiales</taxon>
        <taxon>Oxalobacteraceae</taxon>
        <taxon>Collimonas</taxon>
    </lineage>
</organism>
<keyword evidence="3" id="KW-1185">Reference proteome</keyword>
<feature type="signal peptide" evidence="1">
    <location>
        <begin position="1"/>
        <end position="36"/>
    </location>
</feature>
<protein>
    <submittedName>
        <fullName evidence="2">Uncharacterized protein</fullName>
    </submittedName>
</protein>
<gene>
    <name evidence="2" type="ORF">V8G57_00365</name>
</gene>